<dbReference type="Proteomes" id="UP000433883">
    <property type="component" value="Unassembled WGS sequence"/>
</dbReference>
<dbReference type="AlphaFoldDB" id="A0A8H3YSG0"/>
<protein>
    <submittedName>
        <fullName evidence="1">Uncharacterized protein</fullName>
    </submittedName>
</protein>
<dbReference type="EMBL" id="WNWS01000044">
    <property type="protein sequence ID" value="KAE9984998.1"/>
    <property type="molecule type" value="Genomic_DNA"/>
</dbReference>
<evidence type="ECO:0000313" key="2">
    <source>
        <dbReference type="EMBL" id="KAE9984998.1"/>
    </source>
</evidence>
<name>A0A8H3YSG0_VENIN</name>
<evidence type="ECO:0000313" key="4">
    <source>
        <dbReference type="Proteomes" id="UP000433883"/>
    </source>
</evidence>
<dbReference type="EMBL" id="WNWQ01000334">
    <property type="protein sequence ID" value="KAE9970283.1"/>
    <property type="molecule type" value="Genomic_DNA"/>
</dbReference>
<evidence type="ECO:0000313" key="5">
    <source>
        <dbReference type="Proteomes" id="UP000447873"/>
    </source>
</evidence>
<dbReference type="EMBL" id="WNWR01000275">
    <property type="protein sequence ID" value="KAE9985537.1"/>
    <property type="molecule type" value="Genomic_DNA"/>
</dbReference>
<evidence type="ECO:0000313" key="1">
    <source>
        <dbReference type="EMBL" id="KAE9970283.1"/>
    </source>
</evidence>
<keyword evidence="6" id="KW-1185">Reference proteome</keyword>
<accession>A0A8H3YSG0</accession>
<comment type="caution">
    <text evidence="1">The sequence shown here is derived from an EMBL/GenBank/DDBJ whole genome shotgun (WGS) entry which is preliminary data.</text>
</comment>
<dbReference type="Proteomes" id="UP000490939">
    <property type="component" value="Unassembled WGS sequence"/>
</dbReference>
<evidence type="ECO:0000313" key="6">
    <source>
        <dbReference type="Proteomes" id="UP000490939"/>
    </source>
</evidence>
<sequence>MPPLLEAWTAIGKDVSFLIPNFDIKPNKKIVDQITNNETADANHDQPHNETAAASPAAIDVPTTSLHPYTAFHPRAVQQALAGMSPYELVMWTAFISPSPKNGHVTYEDLLEKAPVDFDNDVDAAPTSKLPLRAARRRAEALCYLYQTDRATAGCAVWYSKEYRDERACWVWLVKAVARVIGAERDMGLRK</sequence>
<organism evidence="1 4">
    <name type="scientific">Venturia inaequalis</name>
    <name type="common">Apple scab fungus</name>
    <dbReference type="NCBI Taxonomy" id="5025"/>
    <lineage>
        <taxon>Eukaryota</taxon>
        <taxon>Fungi</taxon>
        <taxon>Dikarya</taxon>
        <taxon>Ascomycota</taxon>
        <taxon>Pezizomycotina</taxon>
        <taxon>Dothideomycetes</taxon>
        <taxon>Pleosporomycetidae</taxon>
        <taxon>Venturiales</taxon>
        <taxon>Venturiaceae</taxon>
        <taxon>Venturia</taxon>
    </lineage>
</organism>
<reference evidence="1 4" key="1">
    <citation type="submission" date="2019-11" db="EMBL/GenBank/DDBJ databases">
        <title>Venturia inaequalis Genome Resource.</title>
        <authorList>
            <person name="Lichtner F.J."/>
        </authorList>
    </citation>
    <scope>NUCLEOTIDE SEQUENCE [LARGE SCALE GENOMIC DNA]</scope>
    <source>
        <strain evidence="2 5">120213</strain>
        <strain evidence="1">Bline_iso_100314</strain>
        <strain evidence="3 6">DMI_063113</strain>
    </source>
</reference>
<dbReference type="OrthoDB" id="4812032at2759"/>
<proteinExistence type="predicted"/>
<dbReference type="Proteomes" id="UP000447873">
    <property type="component" value="Unassembled WGS sequence"/>
</dbReference>
<gene>
    <name evidence="1" type="ORF">BLS_004988</name>
    <name evidence="3" type="ORF">EG327_004652</name>
    <name evidence="2" type="ORF">EG328_007988</name>
</gene>
<evidence type="ECO:0000313" key="3">
    <source>
        <dbReference type="EMBL" id="KAE9985537.1"/>
    </source>
</evidence>